<feature type="active site" description="Proton acceptor" evidence="3">
    <location>
        <position position="281"/>
    </location>
</feature>
<dbReference type="Pfam" id="PF00890">
    <property type="entry name" value="FAD_binding_2"/>
    <property type="match status" value="1"/>
</dbReference>
<accession>A0A212KBI2</accession>
<gene>
    <name evidence="6" type="primary">sdhA</name>
    <name evidence="6" type="ORF">KL86DPRO_50051</name>
</gene>
<dbReference type="Gene3D" id="3.50.50.60">
    <property type="entry name" value="FAD/NAD(P)-binding domain"/>
    <property type="match status" value="1"/>
</dbReference>
<evidence type="ECO:0000256" key="2">
    <source>
        <dbReference type="ARBA" id="ARBA00023002"/>
    </source>
</evidence>
<keyword evidence="1" id="KW-0285">Flavoprotein</keyword>
<dbReference type="AlphaFoldDB" id="A0A212KBI2"/>
<evidence type="ECO:0000259" key="5">
    <source>
        <dbReference type="Pfam" id="PF02910"/>
    </source>
</evidence>
<reference evidence="6" key="1">
    <citation type="submission" date="2016-04" db="EMBL/GenBank/DDBJ databases">
        <authorList>
            <person name="Evans L.H."/>
            <person name="Alamgir A."/>
            <person name="Owens N."/>
            <person name="Weber N.D."/>
            <person name="Virtaneva K."/>
            <person name="Barbian K."/>
            <person name="Babar A."/>
            <person name="Rosenke K."/>
        </authorList>
    </citation>
    <scope>NUCLEOTIDE SEQUENCE</scope>
    <source>
        <strain evidence="6">86</strain>
    </source>
</reference>
<proteinExistence type="predicted"/>
<dbReference type="GO" id="GO:0016491">
    <property type="term" value="F:oxidoreductase activity"/>
    <property type="evidence" value="ECO:0007669"/>
    <property type="project" value="UniProtKB-KW"/>
</dbReference>
<dbReference type="InterPro" id="IPR015939">
    <property type="entry name" value="Fum_Rdtase/Succ_DH_flav-like_C"/>
</dbReference>
<evidence type="ECO:0000313" key="6">
    <source>
        <dbReference type="EMBL" id="SBW09046.1"/>
    </source>
</evidence>
<dbReference type="Gene3D" id="3.90.700.10">
    <property type="entry name" value="Succinate dehydrogenase/fumarate reductase flavoprotein, catalytic domain"/>
    <property type="match status" value="1"/>
</dbReference>
<evidence type="ECO:0000256" key="3">
    <source>
        <dbReference type="PIRSR" id="PIRSR000171-1"/>
    </source>
</evidence>
<dbReference type="EMBL" id="FLUQ01000005">
    <property type="protein sequence ID" value="SBW09046.1"/>
    <property type="molecule type" value="Genomic_DNA"/>
</dbReference>
<dbReference type="SUPFAM" id="SSF56425">
    <property type="entry name" value="Succinate dehydrogenase/fumarate reductase flavoprotein, catalytic domain"/>
    <property type="match status" value="1"/>
</dbReference>
<protein>
    <submittedName>
        <fullName evidence="6">Succinate dehydrogenase/fumarate reductase, flavoprotein subunit</fullName>
    </submittedName>
</protein>
<dbReference type="SUPFAM" id="SSF51905">
    <property type="entry name" value="FAD/NAD(P)-binding domain"/>
    <property type="match status" value="1"/>
</dbReference>
<dbReference type="PANTHER" id="PTHR11632:SF51">
    <property type="entry name" value="SUCCINATE DEHYDROGENASE [UBIQUINONE] FLAVOPROTEIN SUBUNIT, MITOCHONDRIAL"/>
    <property type="match status" value="1"/>
</dbReference>
<dbReference type="Gene3D" id="1.20.58.100">
    <property type="entry name" value="Fumarate reductase/succinate dehydrogenase flavoprotein-like, C-terminal domain"/>
    <property type="match status" value="1"/>
</dbReference>
<dbReference type="InterPro" id="IPR036188">
    <property type="entry name" value="FAD/NAD-bd_sf"/>
</dbReference>
<dbReference type="PANTHER" id="PTHR11632">
    <property type="entry name" value="SUCCINATE DEHYDROGENASE 2 FLAVOPROTEIN SUBUNIT"/>
    <property type="match status" value="1"/>
</dbReference>
<keyword evidence="2" id="KW-0560">Oxidoreductase</keyword>
<sequence length="559" mass="60925">MQRVTCDVLVVGGGGAGLMAAYEASKHNVRVAVVNKGKVQRTGVTIMAPGAIAAVDDRWKHEGDSTDLHIKDTIQGGCYINDQEMVATVAAMAPALVLELERMGAIFQRNDAGDTYMLRIDGGHTYPRCPFLEDRTGKEMVKAMASALRKNHVPLYENIMITRLLQSGGEICGAAGIHLETGESVLFECKSLILATGGAGSLYANTDNSIDLTGDGYALALEAGAPLRDMEFVQFYPVGFLFPMALKGMLAGLLYYCRLYNAKGERFMEKYDPERLELSTRDRVSRAIVQEVLEGRGSPRGGVYMDMTFQEPGFIARMTPALYATYRNIGIGPEKERIEIAPTVHFFMGGLDVDHTWQSPLPGLFGAGEVVGGMHGGNRLSQNALAEILVSGVMAGKSAAERAAKAKPRPVDPAESQVEQNLLAGLLRVEKGLAPGEVKTRLKTIMWEHAGVFRTEESLKKALALVDALAKEPVRVPEKDLYMNRGLVEALENRNMLATARCIILSALERRESRAAHYRSDYPETDNKHHLKTILVAGRAGNLAVRTRPVALTLIQPEV</sequence>
<evidence type="ECO:0000256" key="1">
    <source>
        <dbReference type="ARBA" id="ARBA00022630"/>
    </source>
</evidence>
<dbReference type="PRINTS" id="PR00411">
    <property type="entry name" value="PNDRDTASEI"/>
</dbReference>
<dbReference type="Pfam" id="PF02910">
    <property type="entry name" value="Succ_DH_flav_C"/>
    <property type="match status" value="1"/>
</dbReference>
<dbReference type="InterPro" id="IPR003953">
    <property type="entry name" value="FAD-dep_OxRdtase_2_FAD-bd"/>
</dbReference>
<organism evidence="6">
    <name type="scientific">uncultured delta proteobacterium</name>
    <dbReference type="NCBI Taxonomy" id="34034"/>
    <lineage>
        <taxon>Bacteria</taxon>
        <taxon>Deltaproteobacteria</taxon>
        <taxon>environmental samples</taxon>
    </lineage>
</organism>
<feature type="domain" description="FAD-dependent oxidoreductase 2 FAD-binding" evidence="4">
    <location>
        <begin position="7"/>
        <end position="385"/>
    </location>
</feature>
<name>A0A212KBI2_9DELT</name>
<dbReference type="InterPro" id="IPR030664">
    <property type="entry name" value="SdhA/FrdA/AprA"/>
</dbReference>
<dbReference type="InterPro" id="IPR027477">
    <property type="entry name" value="Succ_DH/fumarate_Rdtase_cat_sf"/>
</dbReference>
<dbReference type="InterPro" id="IPR037099">
    <property type="entry name" value="Fum_R/Succ_DH_flav-like_C_sf"/>
</dbReference>
<dbReference type="PRINTS" id="PR00368">
    <property type="entry name" value="FADPNR"/>
</dbReference>
<evidence type="ECO:0000259" key="4">
    <source>
        <dbReference type="Pfam" id="PF00890"/>
    </source>
</evidence>
<dbReference type="PIRSF" id="PIRSF000171">
    <property type="entry name" value="SDHA_APRA_LASPO"/>
    <property type="match status" value="1"/>
</dbReference>
<feature type="domain" description="Fumarate reductase/succinate dehydrogenase flavoprotein-like C-terminal" evidence="5">
    <location>
        <begin position="440"/>
        <end position="557"/>
    </location>
</feature>
<dbReference type="SUPFAM" id="SSF46977">
    <property type="entry name" value="Succinate dehydrogenase/fumarate reductase flavoprotein C-terminal domain"/>
    <property type="match status" value="1"/>
</dbReference>